<proteinExistence type="predicted"/>
<dbReference type="GeneID" id="47723369"/>
<dbReference type="STRING" id="1349785.GCA_000509405_02822"/>
<feature type="signal peptide" evidence="1">
    <location>
        <begin position="1"/>
        <end position="20"/>
    </location>
</feature>
<dbReference type="KEGG" id="tmar:MARIT_1867"/>
<dbReference type="InterPro" id="IPR032274">
    <property type="entry name" value="DUF4835"/>
</dbReference>
<dbReference type="RefSeq" id="WP_024739932.1">
    <property type="nucleotide sequence ID" value="NZ_BAUG01000002.1"/>
</dbReference>
<keyword evidence="1" id="KW-0732">Signal</keyword>
<sequence>MRNYFLSIVLAMLSINLINAQELNALVTINADKIQSSNKQVYKTLEKSLTEFLNQTEWTKKKVKVQERINCAFNIIINSQTNNNFDASLQVQSTRPAYNSTYETPILNINDTDFSFTYNEFDPLIYNPTSFDSNLISTIVFYVYTIIGIDADTFALKGGEDYLKEAENVMLQAQQSGGAGWKNVIGKQSRFSIIDNLLSAKYDPLRTIYYNYHIKGLDVFSEDEKEAKKNIQTSVEQLESLYNISIGNLMIRMFLDAKSDEIVNMFSDGALGKNPQKMKQVLQKVSPTNRDKWQKIN</sequence>
<dbReference type="EMBL" id="LT634361">
    <property type="protein sequence ID" value="SFZ83035.1"/>
    <property type="molecule type" value="Genomic_DNA"/>
</dbReference>
<evidence type="ECO:0000313" key="3">
    <source>
        <dbReference type="Proteomes" id="UP000231564"/>
    </source>
</evidence>
<evidence type="ECO:0008006" key="4">
    <source>
        <dbReference type="Google" id="ProtNLM"/>
    </source>
</evidence>
<keyword evidence="3" id="KW-1185">Reference proteome</keyword>
<evidence type="ECO:0000313" key="2">
    <source>
        <dbReference type="EMBL" id="SFZ83035.1"/>
    </source>
</evidence>
<evidence type="ECO:0000256" key="1">
    <source>
        <dbReference type="SAM" id="SignalP"/>
    </source>
</evidence>
<protein>
    <recommendedName>
        <fullName evidence="4">DUF4835 domain-containing protein</fullName>
    </recommendedName>
</protein>
<feature type="chain" id="PRO_5013655276" description="DUF4835 domain-containing protein" evidence="1">
    <location>
        <begin position="21"/>
        <end position="297"/>
    </location>
</feature>
<name>A0A2H1EA65_9FLAO</name>
<dbReference type="Proteomes" id="UP000231564">
    <property type="component" value="Chromosome MARIT"/>
</dbReference>
<reference evidence="2 3" key="1">
    <citation type="submission" date="2016-11" db="EMBL/GenBank/DDBJ databases">
        <authorList>
            <person name="Jaros S."/>
            <person name="Januszkiewicz K."/>
            <person name="Wedrychowicz H."/>
        </authorList>
    </citation>
    <scope>NUCLEOTIDE SEQUENCE [LARGE SCALE GENOMIC DNA]</scope>
    <source>
        <strain evidence="2">NCIMB 2154T</strain>
    </source>
</reference>
<dbReference type="AlphaFoldDB" id="A0A2H1EA65"/>
<dbReference type="OrthoDB" id="9773381at2"/>
<dbReference type="Pfam" id="PF16119">
    <property type="entry name" value="DUF4835"/>
    <property type="match status" value="1"/>
</dbReference>
<gene>
    <name evidence="2" type="ORF">MARIT_1867</name>
</gene>
<organism evidence="2 3">
    <name type="scientific">Tenacibaculum maritimum NCIMB 2154</name>
    <dbReference type="NCBI Taxonomy" id="1349785"/>
    <lineage>
        <taxon>Bacteria</taxon>
        <taxon>Pseudomonadati</taxon>
        <taxon>Bacteroidota</taxon>
        <taxon>Flavobacteriia</taxon>
        <taxon>Flavobacteriales</taxon>
        <taxon>Flavobacteriaceae</taxon>
        <taxon>Tenacibaculum</taxon>
    </lineage>
</organism>
<accession>A0A2H1EA65</accession>